<dbReference type="RefSeq" id="WP_072910551.1">
    <property type="nucleotide sequence ID" value="NZ_FRAR01000005.1"/>
</dbReference>
<reference evidence="2" key="1">
    <citation type="submission" date="2016-11" db="EMBL/GenBank/DDBJ databases">
        <authorList>
            <person name="Varghese N."/>
            <person name="Submissions S."/>
        </authorList>
    </citation>
    <scope>NUCLEOTIDE SEQUENCE [LARGE SCALE GENOMIC DNA]</scope>
    <source>
        <strain evidence="2">DSM 10349</strain>
    </source>
</reference>
<organism evidence="1 2">
    <name type="scientific">Desulforamulus aeronauticus DSM 10349</name>
    <dbReference type="NCBI Taxonomy" id="1121421"/>
    <lineage>
        <taxon>Bacteria</taxon>
        <taxon>Bacillati</taxon>
        <taxon>Bacillota</taxon>
        <taxon>Clostridia</taxon>
        <taxon>Eubacteriales</taxon>
        <taxon>Peptococcaceae</taxon>
        <taxon>Desulforamulus</taxon>
    </lineage>
</organism>
<keyword evidence="2" id="KW-1185">Reference proteome</keyword>
<proteinExistence type="predicted"/>
<gene>
    <name evidence="1" type="ORF">SAMN02745123_00337</name>
</gene>
<sequence length="61" mass="7134">MNEKNYESEKYVVLKKDEAGNVIESTIPLPKEYIEELVPPFPVDNNTFVEPFNKETEKTEE</sequence>
<name>A0A1M6NY18_9FIRM</name>
<evidence type="ECO:0000313" key="2">
    <source>
        <dbReference type="Proteomes" id="UP000183997"/>
    </source>
</evidence>
<dbReference type="EMBL" id="FRAR01000005">
    <property type="protein sequence ID" value="SHK00593.1"/>
    <property type="molecule type" value="Genomic_DNA"/>
</dbReference>
<dbReference type="STRING" id="1121421.SAMN02745123_00337"/>
<dbReference type="Proteomes" id="UP000183997">
    <property type="component" value="Unassembled WGS sequence"/>
</dbReference>
<accession>A0A1M6NY18</accession>
<evidence type="ECO:0000313" key="1">
    <source>
        <dbReference type="EMBL" id="SHK00593.1"/>
    </source>
</evidence>
<protein>
    <submittedName>
        <fullName evidence="1">Uncharacterized protein</fullName>
    </submittedName>
</protein>
<dbReference type="AlphaFoldDB" id="A0A1M6NY18"/>